<organism evidence="1 2">
    <name type="scientific">Lecanicillium saksenae</name>
    <dbReference type="NCBI Taxonomy" id="468837"/>
    <lineage>
        <taxon>Eukaryota</taxon>
        <taxon>Fungi</taxon>
        <taxon>Dikarya</taxon>
        <taxon>Ascomycota</taxon>
        <taxon>Pezizomycotina</taxon>
        <taxon>Sordariomycetes</taxon>
        <taxon>Hypocreomycetidae</taxon>
        <taxon>Hypocreales</taxon>
        <taxon>Cordycipitaceae</taxon>
        <taxon>Lecanicillium</taxon>
    </lineage>
</organism>
<keyword evidence="2" id="KW-1185">Reference proteome</keyword>
<dbReference type="EMBL" id="JANAKD010000483">
    <property type="protein sequence ID" value="KAJ3493480.1"/>
    <property type="molecule type" value="Genomic_DNA"/>
</dbReference>
<dbReference type="Proteomes" id="UP001148737">
    <property type="component" value="Unassembled WGS sequence"/>
</dbReference>
<gene>
    <name evidence="1" type="ORF">NLG97_g4708</name>
</gene>
<comment type="caution">
    <text evidence="1">The sequence shown here is derived from an EMBL/GenBank/DDBJ whole genome shotgun (WGS) entry which is preliminary data.</text>
</comment>
<reference evidence="1" key="1">
    <citation type="submission" date="2022-07" db="EMBL/GenBank/DDBJ databases">
        <title>Genome Sequence of Lecanicillium saksenae.</title>
        <authorList>
            <person name="Buettner E."/>
        </authorList>
    </citation>
    <scope>NUCLEOTIDE SEQUENCE</scope>
    <source>
        <strain evidence="1">VT-O1</strain>
    </source>
</reference>
<evidence type="ECO:0000313" key="2">
    <source>
        <dbReference type="Proteomes" id="UP001148737"/>
    </source>
</evidence>
<evidence type="ECO:0000313" key="1">
    <source>
        <dbReference type="EMBL" id="KAJ3493480.1"/>
    </source>
</evidence>
<accession>A0ACC1QXM9</accession>
<name>A0ACC1QXM9_9HYPO</name>
<protein>
    <submittedName>
        <fullName evidence="1">Uncharacterized protein</fullName>
    </submittedName>
</protein>
<sequence length="185" mass="19770">MICVTSVPVYLCAAIYVTLANTIEELAPELSLIQAIGGALTTVSEGTSAAGINVALTGLALQVLTICVFCGLMADYMGRYVRSSRGERRPSLLFKQFFAFLSTAIVLITVRCIYRLVELHQGYRGKLVQDEGLFIAFEGALVLAAAYALALGHPGRIFGQAKPVDETAPSGSVKLHDMPLMGDRA</sequence>
<proteinExistence type="predicted"/>